<dbReference type="SUPFAM" id="SSF88713">
    <property type="entry name" value="Glycoside hydrolase/deacetylase"/>
    <property type="match status" value="1"/>
</dbReference>
<evidence type="ECO:0000256" key="2">
    <source>
        <dbReference type="ARBA" id="ARBA00023277"/>
    </source>
</evidence>
<reference evidence="4 5" key="1">
    <citation type="journal article" date="2023" name="ISME J.">
        <title>Cultivation and genomic characterization of novel and ubiquitous marine nitrite-oxidizing bacteria from the Nitrospirales.</title>
        <authorList>
            <person name="Mueller A.J."/>
            <person name="Daebeler A."/>
            <person name="Herbold C.W."/>
            <person name="Kirkegaard R.H."/>
            <person name="Daims H."/>
        </authorList>
    </citation>
    <scope>NUCLEOTIDE SEQUENCE [LARGE SCALE GENOMIC DNA]</scope>
    <source>
        <strain evidence="4 5">EB</strain>
    </source>
</reference>
<dbReference type="RefSeq" id="WP_313832188.1">
    <property type="nucleotide sequence ID" value="NZ_JAQOUE010000001.1"/>
</dbReference>
<gene>
    <name evidence="4" type="ORF">PPG34_05715</name>
</gene>
<dbReference type="Pfam" id="PF03065">
    <property type="entry name" value="Glyco_hydro_57"/>
    <property type="match status" value="1"/>
</dbReference>
<proteinExistence type="inferred from homology"/>
<evidence type="ECO:0000313" key="5">
    <source>
        <dbReference type="Proteomes" id="UP001250932"/>
    </source>
</evidence>
<dbReference type="EMBL" id="JAQOUE010000001">
    <property type="protein sequence ID" value="MDT7041840.1"/>
    <property type="molecule type" value="Genomic_DNA"/>
</dbReference>
<evidence type="ECO:0000256" key="1">
    <source>
        <dbReference type="ARBA" id="ARBA00006821"/>
    </source>
</evidence>
<dbReference type="InterPro" id="IPR004300">
    <property type="entry name" value="Glyco_hydro_57_N"/>
</dbReference>
<dbReference type="PANTHER" id="PTHR36306">
    <property type="entry name" value="ALPHA-AMYLASE-RELATED-RELATED"/>
    <property type="match status" value="1"/>
</dbReference>
<keyword evidence="5" id="KW-1185">Reference proteome</keyword>
<accession>A0ABU3K660</accession>
<keyword evidence="2" id="KW-0119">Carbohydrate metabolism</keyword>
<dbReference type="PANTHER" id="PTHR36306:SF1">
    <property type="entry name" value="ALPHA-AMYLASE-RELATED"/>
    <property type="match status" value="1"/>
</dbReference>
<dbReference type="InterPro" id="IPR011330">
    <property type="entry name" value="Glyco_hydro/deAcase_b/a-brl"/>
</dbReference>
<evidence type="ECO:0000313" key="4">
    <source>
        <dbReference type="EMBL" id="MDT7041840.1"/>
    </source>
</evidence>
<dbReference type="Gene3D" id="3.20.110.20">
    <property type="match status" value="1"/>
</dbReference>
<sequence length="679" mass="76996">MSLNLFTVFHLNLAYSSIEEEERFSVISRCYWPLLKLSKDLRVPIGIEATGATLESIFEIDPTWVQQLRELIDDGLCEFVGSGYAQIIGPLVPAEVNGANLRFGNEIYKQLLGCSPSLALINEQAYSAGIIDHYVNAGFQAMMMEWDNPFHENPEWSPEWRYYPQLVSSPSGQELPVIWNKSIAFQKFQRFVHGDLEWADYLTYLGHHVGSTPRVFPLYGNDAEVFDYRPGRYLTEPAPMADEWERIRFIFAQLKGDDRFQFIRPSDTLRFLENSLAGHHLRLESSQCPIPVKKQAKYNVLRWAVTGRDDAGINAACYRAFEALKMNPFVTDDDWKELCYLWSSDFRTHITKRRWVAYQKRLNRFQKKLGLATQQKASPFILPGKTYSYSQFHPQWEIRRCGKYLEVENNQVKARLNCRRGLAIDGFWVHAVSTKPLIGTIHHGFFDDITMGADFYSGHLVLESYGRPKITDLVPVEPDVTPMVGDGGVEICCTIPTRFGPIEKSLCLGWNGELHVRYQLFWNKVPAGALRLWPITLMPDAFDYNSLMIQTHNGGFVPEKFLLQAGSIDHSRAVSFLVSANGGLGMTEGTMLVGDHRTTLSMAVKQSTGYLVPLVTSFPVGKSYFSRVSFSASECDDTTRQISVRGKNPKVYELSLVAKTQAEVQEISEVDAMMIGAVS</sequence>
<comment type="similarity">
    <text evidence="1">Belongs to the glycosyl hydrolase 57 family.</text>
</comment>
<dbReference type="CDD" id="cd10794">
    <property type="entry name" value="GH57N_PfGalA_like"/>
    <property type="match status" value="1"/>
</dbReference>
<comment type="caution">
    <text evidence="4">The sequence shown here is derived from an EMBL/GenBank/DDBJ whole genome shotgun (WGS) entry which is preliminary data.</text>
</comment>
<organism evidence="4 5">
    <name type="scientific">Candidatus Nitronereus thalassa</name>
    <dbReference type="NCBI Taxonomy" id="3020898"/>
    <lineage>
        <taxon>Bacteria</taxon>
        <taxon>Pseudomonadati</taxon>
        <taxon>Nitrospirota</taxon>
        <taxon>Nitrospiria</taxon>
        <taxon>Nitrospirales</taxon>
        <taxon>Nitrospiraceae</taxon>
        <taxon>Candidatus Nitronereus</taxon>
    </lineage>
</organism>
<name>A0ABU3K660_9BACT</name>
<feature type="domain" description="Glycoside hydrolase family 57 N-terminal" evidence="3">
    <location>
        <begin position="22"/>
        <end position="165"/>
    </location>
</feature>
<protein>
    <recommendedName>
        <fullName evidence="3">Glycoside hydrolase family 57 N-terminal domain-containing protein</fullName>
    </recommendedName>
</protein>
<dbReference type="InterPro" id="IPR052046">
    <property type="entry name" value="GH57_Enzymes"/>
</dbReference>
<evidence type="ECO:0000259" key="3">
    <source>
        <dbReference type="Pfam" id="PF03065"/>
    </source>
</evidence>
<dbReference type="Proteomes" id="UP001250932">
    <property type="component" value="Unassembled WGS sequence"/>
</dbReference>